<feature type="transmembrane region" description="Helical" evidence="1">
    <location>
        <begin position="269"/>
        <end position="291"/>
    </location>
</feature>
<protein>
    <submittedName>
        <fullName evidence="2">Uncharacterized protein</fullName>
    </submittedName>
</protein>
<dbReference type="EMBL" id="JBBXMP010000194">
    <property type="protein sequence ID" value="KAL0060069.1"/>
    <property type="molecule type" value="Genomic_DNA"/>
</dbReference>
<feature type="transmembrane region" description="Helical" evidence="1">
    <location>
        <begin position="114"/>
        <end position="135"/>
    </location>
</feature>
<evidence type="ECO:0000313" key="2">
    <source>
        <dbReference type="EMBL" id="KAL0060069.1"/>
    </source>
</evidence>
<sequence length="333" mass="36761">MDVPPTIESNAQLVSQLASSAVLDIVKVLTGAIFYGIYLVLLLAALSILRHREGKIKARITLISALLVMFAMSSFEFWGIVLLCFRSIQIILVNNVEMPYSEKLLTFLDGFTKLISVIQVLLPLEVVIGDAIVLWRAWKLCAENRKLVYLPMLFLFVTTVCSLGYLGCYAKNDWPAGNPDTCNNIQISVFSLSLATNLMGTLAVGYKVWLYRQVVGEFLGQCHQRTRAEKVLILLLESGAVYSILWIVQLIVVLLPSARTFSGKVAQQVFYISSIQMVGIYPTFMVVLVYLQYSIWDSTGTLSNNAGIPTSNSITVYEASGGSKTTLGSTKKA</sequence>
<feature type="transmembrane region" description="Helical" evidence="1">
    <location>
        <begin position="187"/>
        <end position="210"/>
    </location>
</feature>
<keyword evidence="1" id="KW-1133">Transmembrane helix</keyword>
<feature type="transmembrane region" description="Helical" evidence="1">
    <location>
        <begin position="61"/>
        <end position="94"/>
    </location>
</feature>
<comment type="caution">
    <text evidence="2">The sequence shown here is derived from an EMBL/GenBank/DDBJ whole genome shotgun (WGS) entry which is preliminary data.</text>
</comment>
<feature type="transmembrane region" description="Helical" evidence="1">
    <location>
        <begin position="147"/>
        <end position="167"/>
    </location>
</feature>
<keyword evidence="1" id="KW-0472">Membrane</keyword>
<gene>
    <name evidence="2" type="ORF">AAF712_013145</name>
</gene>
<reference evidence="2 3" key="1">
    <citation type="submission" date="2024-05" db="EMBL/GenBank/DDBJ databases">
        <title>A draft genome resource for the thread blight pathogen Marasmius tenuissimus strain MS-2.</title>
        <authorList>
            <person name="Yulfo-Soto G.E."/>
            <person name="Baruah I.K."/>
            <person name="Amoako-Attah I."/>
            <person name="Bukari Y."/>
            <person name="Meinhardt L.W."/>
            <person name="Bailey B.A."/>
            <person name="Cohen S.P."/>
        </authorList>
    </citation>
    <scope>NUCLEOTIDE SEQUENCE [LARGE SCALE GENOMIC DNA]</scope>
    <source>
        <strain evidence="2 3">MS-2</strain>
    </source>
</reference>
<keyword evidence="3" id="KW-1185">Reference proteome</keyword>
<organism evidence="2 3">
    <name type="scientific">Marasmius tenuissimus</name>
    <dbReference type="NCBI Taxonomy" id="585030"/>
    <lineage>
        <taxon>Eukaryota</taxon>
        <taxon>Fungi</taxon>
        <taxon>Dikarya</taxon>
        <taxon>Basidiomycota</taxon>
        <taxon>Agaricomycotina</taxon>
        <taxon>Agaricomycetes</taxon>
        <taxon>Agaricomycetidae</taxon>
        <taxon>Agaricales</taxon>
        <taxon>Marasmiineae</taxon>
        <taxon>Marasmiaceae</taxon>
        <taxon>Marasmius</taxon>
    </lineage>
</organism>
<dbReference type="Proteomes" id="UP001437256">
    <property type="component" value="Unassembled WGS sequence"/>
</dbReference>
<proteinExistence type="predicted"/>
<feature type="transmembrane region" description="Helical" evidence="1">
    <location>
        <begin position="25"/>
        <end position="49"/>
    </location>
</feature>
<evidence type="ECO:0000256" key="1">
    <source>
        <dbReference type="SAM" id="Phobius"/>
    </source>
</evidence>
<name>A0ABR2ZGF4_9AGAR</name>
<accession>A0ABR2ZGF4</accession>
<feature type="transmembrane region" description="Helical" evidence="1">
    <location>
        <begin position="231"/>
        <end position="257"/>
    </location>
</feature>
<keyword evidence="1" id="KW-0812">Transmembrane</keyword>
<evidence type="ECO:0000313" key="3">
    <source>
        <dbReference type="Proteomes" id="UP001437256"/>
    </source>
</evidence>